<dbReference type="RefSeq" id="WP_194034476.1">
    <property type="nucleotide sequence ID" value="NZ_CP063657.1"/>
</dbReference>
<evidence type="ECO:0000313" key="3">
    <source>
        <dbReference type="Proteomes" id="UP000593932"/>
    </source>
</evidence>
<dbReference type="Proteomes" id="UP000593932">
    <property type="component" value="Chromosome"/>
</dbReference>
<evidence type="ECO:0000256" key="1">
    <source>
        <dbReference type="SAM" id="Phobius"/>
    </source>
</evidence>
<proteinExistence type="predicted"/>
<reference evidence="2 3" key="1">
    <citation type="submission" date="2020-10" db="EMBL/GenBank/DDBJ databases">
        <title>complete genome sequencing of Lysobacter sp. H23M41.</title>
        <authorList>
            <person name="Bae J.-W."/>
            <person name="Lee S.-Y."/>
        </authorList>
    </citation>
    <scope>NUCLEOTIDE SEQUENCE [LARGE SCALE GENOMIC DNA]</scope>
    <source>
        <strain evidence="2 3">H23M41</strain>
    </source>
</reference>
<keyword evidence="1" id="KW-0472">Membrane</keyword>
<accession>A0A7S6UKJ1</accession>
<sequence length="308" mass="31394">MSTRAMGPMAGLGWLTRAINVGRNGPGAVFGGAALMTVVVLAAVFAGVAVQFALAATMGDGLTGMMLGTAVMSVLVIVVMAMMVVGFLRLLDRVESGSGARATDVFAGFGDFSTSLRTIGLMVMLAVLQNVILIAVLMTFAGGFVQWYLQMLQSSMAGGGDPAMLDQLPAGMGIASVAMLVVGLVSYGVQAIALGQVVLRGRGVFSALGDGVVGAFKNLLPLLVFMIAAIVAMILVSIAVLLLAMLIGLLAKFAGAWLAVVLAIPLYIAGILAMYVVMFGAMYHLWRDVCGGGAGAVTHTLASEGVAA</sequence>
<dbReference type="EMBL" id="CP063657">
    <property type="protein sequence ID" value="QOW21924.1"/>
    <property type="molecule type" value="Genomic_DNA"/>
</dbReference>
<keyword evidence="3" id="KW-1185">Reference proteome</keyword>
<organism evidence="2 3">
    <name type="scientific">Novilysobacter avium</name>
    <dbReference type="NCBI Taxonomy" id="2781023"/>
    <lineage>
        <taxon>Bacteria</taxon>
        <taxon>Pseudomonadati</taxon>
        <taxon>Pseudomonadota</taxon>
        <taxon>Gammaproteobacteria</taxon>
        <taxon>Lysobacterales</taxon>
        <taxon>Lysobacteraceae</taxon>
        <taxon>Novilysobacter</taxon>
    </lineage>
</organism>
<protein>
    <submittedName>
        <fullName evidence="2">Uncharacterized protein</fullName>
    </submittedName>
</protein>
<feature type="transmembrane region" description="Helical" evidence="1">
    <location>
        <begin position="219"/>
        <end position="250"/>
    </location>
</feature>
<name>A0A7S6UKJ1_9GAMM</name>
<feature type="transmembrane region" description="Helical" evidence="1">
    <location>
        <begin position="66"/>
        <end position="91"/>
    </location>
</feature>
<feature type="transmembrane region" description="Helical" evidence="1">
    <location>
        <begin position="121"/>
        <end position="149"/>
    </location>
</feature>
<keyword evidence="1" id="KW-0812">Transmembrane</keyword>
<keyword evidence="1" id="KW-1133">Transmembrane helix</keyword>
<feature type="transmembrane region" description="Helical" evidence="1">
    <location>
        <begin position="256"/>
        <end position="277"/>
    </location>
</feature>
<feature type="transmembrane region" description="Helical" evidence="1">
    <location>
        <begin position="27"/>
        <end position="54"/>
    </location>
</feature>
<gene>
    <name evidence="2" type="ORF">INQ42_12055</name>
</gene>
<evidence type="ECO:0000313" key="2">
    <source>
        <dbReference type="EMBL" id="QOW21924.1"/>
    </source>
</evidence>
<feature type="transmembrane region" description="Helical" evidence="1">
    <location>
        <begin position="169"/>
        <end position="199"/>
    </location>
</feature>